<proteinExistence type="predicted"/>
<reference evidence="1" key="1">
    <citation type="journal article" date="2023" name="IMA Fungus">
        <title>Comparative genomic study of the Penicillium genus elucidates a diverse pangenome and 15 lateral gene transfer events.</title>
        <authorList>
            <person name="Petersen C."/>
            <person name="Sorensen T."/>
            <person name="Nielsen M.R."/>
            <person name="Sondergaard T.E."/>
            <person name="Sorensen J.L."/>
            <person name="Fitzpatrick D.A."/>
            <person name="Frisvad J.C."/>
            <person name="Nielsen K.L."/>
        </authorList>
    </citation>
    <scope>NUCLEOTIDE SEQUENCE</scope>
    <source>
        <strain evidence="1">IBT 12815</strain>
    </source>
</reference>
<comment type="caution">
    <text evidence="1">The sequence shown here is derived from an EMBL/GenBank/DDBJ whole genome shotgun (WGS) entry which is preliminary data.</text>
</comment>
<organism evidence="1 2">
    <name type="scientific">Penicillium hordei</name>
    <dbReference type="NCBI Taxonomy" id="40994"/>
    <lineage>
        <taxon>Eukaryota</taxon>
        <taxon>Fungi</taxon>
        <taxon>Dikarya</taxon>
        <taxon>Ascomycota</taxon>
        <taxon>Pezizomycotina</taxon>
        <taxon>Eurotiomycetes</taxon>
        <taxon>Eurotiomycetidae</taxon>
        <taxon>Eurotiales</taxon>
        <taxon>Aspergillaceae</taxon>
        <taxon>Penicillium</taxon>
    </lineage>
</organism>
<keyword evidence="2" id="KW-1185">Reference proteome</keyword>
<dbReference type="Proteomes" id="UP001213799">
    <property type="component" value="Unassembled WGS sequence"/>
</dbReference>
<dbReference type="EMBL" id="JAQJAE010000001">
    <property type="protein sequence ID" value="KAJ5614925.1"/>
    <property type="molecule type" value="Genomic_DNA"/>
</dbReference>
<evidence type="ECO:0000313" key="1">
    <source>
        <dbReference type="EMBL" id="KAJ5614925.1"/>
    </source>
</evidence>
<dbReference type="AlphaFoldDB" id="A0AAD6H717"/>
<sequence>MASGLLKPLAVFCTLHSQRCIKAVRNLGDAWRSPAEKPLSQSEEGSALVETDFELVLKISNILED</sequence>
<gene>
    <name evidence="1" type="ORF">N7537_000039</name>
</gene>
<name>A0AAD6H717_9EURO</name>
<protein>
    <submittedName>
        <fullName evidence="1">Uncharacterized protein</fullName>
    </submittedName>
</protein>
<dbReference type="RefSeq" id="XP_056756092.1">
    <property type="nucleotide sequence ID" value="XM_056891097.1"/>
</dbReference>
<evidence type="ECO:0000313" key="2">
    <source>
        <dbReference type="Proteomes" id="UP001213799"/>
    </source>
</evidence>
<accession>A0AAD6H717</accession>
<reference evidence="1" key="2">
    <citation type="submission" date="2023-01" db="EMBL/GenBank/DDBJ databases">
        <authorList>
            <person name="Petersen C."/>
        </authorList>
    </citation>
    <scope>NUCLEOTIDE SEQUENCE</scope>
    <source>
        <strain evidence="1">IBT 12815</strain>
    </source>
</reference>
<dbReference type="GeneID" id="81581339"/>